<feature type="domain" description="Nudix hydrolase" evidence="7">
    <location>
        <begin position="38"/>
        <end position="182"/>
    </location>
</feature>
<comment type="caution">
    <text evidence="8">The sequence shown here is derived from an EMBL/GenBank/DDBJ whole genome shotgun (WGS) entry which is preliminary data.</text>
</comment>
<evidence type="ECO:0000313" key="8">
    <source>
        <dbReference type="EMBL" id="MYZ49968.1"/>
    </source>
</evidence>
<dbReference type="GO" id="GO:0005737">
    <property type="term" value="C:cytoplasm"/>
    <property type="evidence" value="ECO:0007669"/>
    <property type="project" value="TreeGrafter"/>
</dbReference>
<proteinExistence type="inferred from homology"/>
<comment type="similarity">
    <text evidence="2">Belongs to the IPP isomerase type 1 family.</text>
</comment>
<dbReference type="SUPFAM" id="SSF55811">
    <property type="entry name" value="Nudix"/>
    <property type="match status" value="1"/>
</dbReference>
<feature type="active site" evidence="6">
    <location>
        <position position="75"/>
    </location>
</feature>
<dbReference type="OrthoDB" id="9809458at2"/>
<evidence type="ECO:0000256" key="2">
    <source>
        <dbReference type="ARBA" id="ARBA00007579"/>
    </source>
</evidence>
<dbReference type="PIRSF" id="PIRSF018427">
    <property type="entry name" value="Isopntndiph_ism"/>
    <property type="match status" value="1"/>
</dbReference>
<dbReference type="EC" id="5.3.3.2" evidence="3"/>
<organism evidence="8 9">
    <name type="scientific">Propylenella binzhouense</name>
    <dbReference type="NCBI Taxonomy" id="2555902"/>
    <lineage>
        <taxon>Bacteria</taxon>
        <taxon>Pseudomonadati</taxon>
        <taxon>Pseudomonadota</taxon>
        <taxon>Alphaproteobacteria</taxon>
        <taxon>Hyphomicrobiales</taxon>
        <taxon>Propylenellaceae</taxon>
        <taxon>Propylenella</taxon>
    </lineage>
</organism>
<evidence type="ECO:0000256" key="6">
    <source>
        <dbReference type="PIRSR" id="PIRSR018427-1"/>
    </source>
</evidence>
<name>A0A964WVE4_9HYPH</name>
<accession>A0A964WVE4</accession>
<gene>
    <name evidence="8" type="ORF">E4O86_19865</name>
</gene>
<dbReference type="InterPro" id="IPR015797">
    <property type="entry name" value="NUDIX_hydrolase-like_dom_sf"/>
</dbReference>
<evidence type="ECO:0000256" key="1">
    <source>
        <dbReference type="ARBA" id="ARBA00004826"/>
    </source>
</evidence>
<dbReference type="GO" id="GO:0004452">
    <property type="term" value="F:isopentenyl-diphosphate delta-isomerase activity"/>
    <property type="evidence" value="ECO:0007669"/>
    <property type="project" value="UniProtKB-EC"/>
</dbReference>
<evidence type="ECO:0000256" key="5">
    <source>
        <dbReference type="ARBA" id="ARBA00023235"/>
    </source>
</evidence>
<dbReference type="InterPro" id="IPR000086">
    <property type="entry name" value="NUDIX_hydrolase_dom"/>
</dbReference>
<dbReference type="AlphaFoldDB" id="A0A964WVE4"/>
<dbReference type="Proteomes" id="UP000773614">
    <property type="component" value="Unassembled WGS sequence"/>
</dbReference>
<dbReference type="RefSeq" id="WP_161142303.1">
    <property type="nucleotide sequence ID" value="NZ_SPKJ01000109.1"/>
</dbReference>
<dbReference type="CDD" id="cd02885">
    <property type="entry name" value="NUDIX_IPP_Isomerase"/>
    <property type="match status" value="1"/>
</dbReference>
<keyword evidence="5 8" id="KW-0413">Isomerase</keyword>
<dbReference type="PANTHER" id="PTHR10885">
    <property type="entry name" value="ISOPENTENYL-DIPHOSPHATE DELTA-ISOMERASE"/>
    <property type="match status" value="1"/>
</dbReference>
<keyword evidence="9" id="KW-1185">Reference proteome</keyword>
<dbReference type="GO" id="GO:0009240">
    <property type="term" value="P:isopentenyl diphosphate biosynthetic process"/>
    <property type="evidence" value="ECO:0007669"/>
    <property type="project" value="TreeGrafter"/>
</dbReference>
<dbReference type="PANTHER" id="PTHR10885:SF0">
    <property type="entry name" value="ISOPENTENYL-DIPHOSPHATE DELTA-ISOMERASE"/>
    <property type="match status" value="1"/>
</dbReference>
<dbReference type="NCBIfam" id="NF002995">
    <property type="entry name" value="PRK03759.1"/>
    <property type="match status" value="1"/>
</dbReference>
<dbReference type="EMBL" id="SPKJ01000109">
    <property type="protein sequence ID" value="MYZ49968.1"/>
    <property type="molecule type" value="Genomic_DNA"/>
</dbReference>
<feature type="active site" evidence="6">
    <location>
        <position position="134"/>
    </location>
</feature>
<evidence type="ECO:0000259" key="7">
    <source>
        <dbReference type="PROSITE" id="PS51462"/>
    </source>
</evidence>
<dbReference type="Pfam" id="PF00293">
    <property type="entry name" value="NUDIX"/>
    <property type="match status" value="1"/>
</dbReference>
<protein>
    <recommendedName>
        <fullName evidence="3">isopentenyl-diphosphate Delta-isomerase</fullName>
        <ecNumber evidence="3">5.3.3.2</ecNumber>
    </recommendedName>
</protein>
<reference evidence="8" key="1">
    <citation type="submission" date="2019-03" db="EMBL/GenBank/DDBJ databases">
        <title>Afifella sp. nov., isolated from activated sludge.</title>
        <authorList>
            <person name="Li Q."/>
            <person name="Liu Y."/>
        </authorList>
    </citation>
    <scope>NUCLEOTIDE SEQUENCE</scope>
    <source>
        <strain evidence="8">L72</strain>
    </source>
</reference>
<evidence type="ECO:0000256" key="3">
    <source>
        <dbReference type="ARBA" id="ARBA00012057"/>
    </source>
</evidence>
<comment type="pathway">
    <text evidence="1">Isoprenoid biosynthesis; dimethylallyl diphosphate biosynthesis; dimethylallyl diphosphate from isopentenyl diphosphate: step 1/1.</text>
</comment>
<evidence type="ECO:0000313" key="9">
    <source>
        <dbReference type="Proteomes" id="UP000773614"/>
    </source>
</evidence>
<dbReference type="InterPro" id="IPR011876">
    <property type="entry name" value="IsopentenylPP_isomerase_typ1"/>
</dbReference>
<dbReference type="Gene3D" id="3.90.79.10">
    <property type="entry name" value="Nucleoside Triphosphate Pyrophosphohydrolase"/>
    <property type="match status" value="1"/>
</dbReference>
<dbReference type="PROSITE" id="PS51462">
    <property type="entry name" value="NUDIX"/>
    <property type="match status" value="1"/>
</dbReference>
<evidence type="ECO:0000256" key="4">
    <source>
        <dbReference type="ARBA" id="ARBA00023229"/>
    </source>
</evidence>
<sequence>MSLSPLQSGAPEQVVLLDPETDRATGTMEKLEAHLEGRYHSAISVLIVDGEGRQLLQRRAAAKYHAPGLWSNACCSHPRLDESAADAAARRLREELGVTTPLTPMGVVRYRARVPTRPATQAVAPGADHLTEFEHVALFVGRYSGELDPDPAEVEAAGWWDGREIREAIAAGATTPWFGLYADLFGTDLGRLEAGPDGESRIRDFGFHDLG</sequence>
<keyword evidence="4" id="KW-0414">Isoprene biosynthesis</keyword>